<dbReference type="PANTHER" id="PTHR42872:SF6">
    <property type="entry name" value="PROTEIN-GLUTAMATE METHYLESTERASE_PROTEIN-GLUTAMINE GLUTAMINASE"/>
    <property type="match status" value="1"/>
</dbReference>
<evidence type="ECO:0000256" key="7">
    <source>
        <dbReference type="PROSITE-ProRule" id="PRU00169"/>
    </source>
</evidence>
<comment type="catalytic activity">
    <reaction evidence="5">
        <text>L-glutaminyl-[protein] + H2O = L-glutamyl-[protein] + NH4(+)</text>
        <dbReference type="Rhea" id="RHEA:16441"/>
        <dbReference type="Rhea" id="RHEA-COMP:10207"/>
        <dbReference type="Rhea" id="RHEA-COMP:10208"/>
        <dbReference type="ChEBI" id="CHEBI:15377"/>
        <dbReference type="ChEBI" id="CHEBI:28938"/>
        <dbReference type="ChEBI" id="CHEBI:29973"/>
        <dbReference type="ChEBI" id="CHEBI:30011"/>
        <dbReference type="EC" id="3.5.1.44"/>
    </reaction>
</comment>
<proteinExistence type="inferred from homology"/>
<protein>
    <recommendedName>
        <fullName evidence="5">Protein-glutamate methylesterase/protein-glutamine glutaminase</fullName>
        <ecNumber evidence="5">3.1.1.61</ecNumber>
        <ecNumber evidence="5">3.5.1.44</ecNumber>
    </recommendedName>
</protein>
<dbReference type="InterPro" id="IPR001789">
    <property type="entry name" value="Sig_transdc_resp-reg_receiver"/>
</dbReference>
<organism evidence="10 11">
    <name type="scientific">Maridesulfovibrio ferrireducens</name>
    <dbReference type="NCBI Taxonomy" id="246191"/>
    <lineage>
        <taxon>Bacteria</taxon>
        <taxon>Pseudomonadati</taxon>
        <taxon>Thermodesulfobacteriota</taxon>
        <taxon>Desulfovibrionia</taxon>
        <taxon>Desulfovibrionales</taxon>
        <taxon>Desulfovibrionaceae</taxon>
        <taxon>Maridesulfovibrio</taxon>
    </lineage>
</organism>
<feature type="active site" evidence="5 6">
    <location>
        <position position="292"/>
    </location>
</feature>
<evidence type="ECO:0000256" key="6">
    <source>
        <dbReference type="PROSITE-ProRule" id="PRU00050"/>
    </source>
</evidence>
<dbReference type="EC" id="3.1.1.61" evidence="5"/>
<dbReference type="RefSeq" id="WP_092160503.1">
    <property type="nucleotide sequence ID" value="NZ_FNGA01000003.1"/>
</dbReference>
<dbReference type="SUPFAM" id="SSF52738">
    <property type="entry name" value="Methylesterase CheB, C-terminal domain"/>
    <property type="match status" value="1"/>
</dbReference>
<comment type="function">
    <text evidence="5">Involved in chemotaxis. Part of a chemotaxis signal transduction system that modulates chemotaxis in response to various stimuli. Catalyzes the demethylation of specific methylglutamate residues introduced into the chemoreceptors (methyl-accepting chemotaxis proteins or MCP) by CheR. Also mediates the irreversible deamidation of specific glutamine residues to glutamic acid.</text>
</comment>
<dbReference type="CDD" id="cd17541">
    <property type="entry name" value="REC_CheB-like"/>
    <property type="match status" value="1"/>
</dbReference>
<evidence type="ECO:0000313" key="11">
    <source>
        <dbReference type="Proteomes" id="UP000199053"/>
    </source>
</evidence>
<reference evidence="11" key="1">
    <citation type="submission" date="2016-10" db="EMBL/GenBank/DDBJ databases">
        <authorList>
            <person name="Varghese N."/>
            <person name="Submissions S."/>
        </authorList>
    </citation>
    <scope>NUCLEOTIDE SEQUENCE [LARGE SCALE GENOMIC DNA]</scope>
    <source>
        <strain evidence="11">DSM 16995</strain>
    </source>
</reference>
<dbReference type="Pfam" id="PF01339">
    <property type="entry name" value="CheB_methylest"/>
    <property type="match status" value="1"/>
</dbReference>
<dbReference type="SMART" id="SM00448">
    <property type="entry name" value="REC"/>
    <property type="match status" value="1"/>
</dbReference>
<feature type="active site" evidence="5 6">
    <location>
        <position position="172"/>
    </location>
</feature>
<evidence type="ECO:0000256" key="3">
    <source>
        <dbReference type="ARBA" id="ARBA00022801"/>
    </source>
</evidence>
<accession>A0A1G9GW25</accession>
<dbReference type="HAMAP" id="MF_00099">
    <property type="entry name" value="CheB_chemtxs"/>
    <property type="match status" value="1"/>
</dbReference>
<name>A0A1G9GW25_9BACT</name>
<dbReference type="Gene3D" id="3.40.50.2300">
    <property type="match status" value="1"/>
</dbReference>
<keyword evidence="5 7" id="KW-0597">Phosphoprotein</keyword>
<feature type="active site" evidence="5 6">
    <location>
        <position position="199"/>
    </location>
</feature>
<feature type="modified residue" description="4-aspartylphosphate" evidence="5 7">
    <location>
        <position position="54"/>
    </location>
</feature>
<comment type="similarity">
    <text evidence="5">Belongs to the CheB family.</text>
</comment>
<dbReference type="AlphaFoldDB" id="A0A1G9GW25"/>
<evidence type="ECO:0000313" key="10">
    <source>
        <dbReference type="EMBL" id="SDL04881.1"/>
    </source>
</evidence>
<dbReference type="EC" id="3.5.1.44" evidence="5"/>
<dbReference type="GO" id="GO:0006935">
    <property type="term" value="P:chemotaxis"/>
    <property type="evidence" value="ECO:0007669"/>
    <property type="project" value="UniProtKB-UniRule"/>
</dbReference>
<dbReference type="InterPro" id="IPR000673">
    <property type="entry name" value="Sig_transdc_resp-reg_Me-estase"/>
</dbReference>
<dbReference type="OrthoDB" id="9793421at2"/>
<dbReference type="STRING" id="246191.SAMN05660337_1899"/>
<gene>
    <name evidence="5" type="primary">cheB</name>
    <name evidence="10" type="ORF">SAMN05660337_1899</name>
</gene>
<evidence type="ECO:0000256" key="4">
    <source>
        <dbReference type="ARBA" id="ARBA00048267"/>
    </source>
</evidence>
<comment type="PTM">
    <text evidence="5">Phosphorylated by CheA. Phosphorylation of the N-terminal regulatory domain activates the methylesterase activity.</text>
</comment>
<comment type="subcellular location">
    <subcellularLocation>
        <location evidence="5">Cytoplasm</location>
    </subcellularLocation>
</comment>
<evidence type="ECO:0000256" key="5">
    <source>
        <dbReference type="HAMAP-Rule" id="MF_00099"/>
    </source>
</evidence>
<keyword evidence="1 5" id="KW-0963">Cytoplasm</keyword>
<keyword evidence="2 5" id="KW-0145">Chemotaxis</keyword>
<keyword evidence="11" id="KW-1185">Reference proteome</keyword>
<evidence type="ECO:0000256" key="1">
    <source>
        <dbReference type="ARBA" id="ARBA00022490"/>
    </source>
</evidence>
<feature type="domain" description="CheB-type methylesterase" evidence="9">
    <location>
        <begin position="160"/>
        <end position="350"/>
    </location>
</feature>
<dbReference type="SUPFAM" id="SSF52172">
    <property type="entry name" value="CheY-like"/>
    <property type="match status" value="1"/>
</dbReference>
<evidence type="ECO:0000259" key="9">
    <source>
        <dbReference type="PROSITE" id="PS50122"/>
    </source>
</evidence>
<dbReference type="GO" id="GO:0008984">
    <property type="term" value="F:protein-glutamate methylesterase activity"/>
    <property type="evidence" value="ECO:0007669"/>
    <property type="project" value="UniProtKB-UniRule"/>
</dbReference>
<evidence type="ECO:0000259" key="8">
    <source>
        <dbReference type="PROSITE" id="PS50110"/>
    </source>
</evidence>
<dbReference type="GO" id="GO:0050568">
    <property type="term" value="F:protein-glutamine glutaminase activity"/>
    <property type="evidence" value="ECO:0007669"/>
    <property type="project" value="UniProtKB-UniRule"/>
</dbReference>
<dbReference type="PROSITE" id="PS50110">
    <property type="entry name" value="RESPONSE_REGULATORY"/>
    <property type="match status" value="1"/>
</dbReference>
<comment type="catalytic activity">
    <reaction evidence="4 5">
        <text>[protein]-L-glutamate 5-O-methyl ester + H2O = L-glutamyl-[protein] + methanol + H(+)</text>
        <dbReference type="Rhea" id="RHEA:23236"/>
        <dbReference type="Rhea" id="RHEA-COMP:10208"/>
        <dbReference type="Rhea" id="RHEA-COMP:10311"/>
        <dbReference type="ChEBI" id="CHEBI:15377"/>
        <dbReference type="ChEBI" id="CHEBI:15378"/>
        <dbReference type="ChEBI" id="CHEBI:17790"/>
        <dbReference type="ChEBI" id="CHEBI:29973"/>
        <dbReference type="ChEBI" id="CHEBI:82795"/>
        <dbReference type="EC" id="3.1.1.61"/>
    </reaction>
</comment>
<dbReference type="NCBIfam" id="NF001965">
    <property type="entry name" value="PRK00742.1"/>
    <property type="match status" value="1"/>
</dbReference>
<dbReference type="InterPro" id="IPR035909">
    <property type="entry name" value="CheB_C"/>
</dbReference>
<dbReference type="GO" id="GO:0005737">
    <property type="term" value="C:cytoplasm"/>
    <property type="evidence" value="ECO:0007669"/>
    <property type="project" value="UniProtKB-SubCell"/>
</dbReference>
<dbReference type="PROSITE" id="PS50122">
    <property type="entry name" value="CHEB"/>
    <property type="match status" value="1"/>
</dbReference>
<dbReference type="EMBL" id="FNGA01000003">
    <property type="protein sequence ID" value="SDL04881.1"/>
    <property type="molecule type" value="Genomic_DNA"/>
</dbReference>
<dbReference type="PIRSF" id="PIRSF000876">
    <property type="entry name" value="RR_chemtxs_CheB"/>
    <property type="match status" value="1"/>
</dbReference>
<comment type="domain">
    <text evidence="5">Contains a C-terminal catalytic domain, and an N-terminal region which modulates catalytic activity.</text>
</comment>
<evidence type="ECO:0000256" key="2">
    <source>
        <dbReference type="ARBA" id="ARBA00022500"/>
    </source>
</evidence>
<feature type="domain" description="Response regulatory" evidence="8">
    <location>
        <begin position="3"/>
        <end position="121"/>
    </location>
</feature>
<dbReference type="InterPro" id="IPR011006">
    <property type="entry name" value="CheY-like_superfamily"/>
</dbReference>
<dbReference type="Proteomes" id="UP000199053">
    <property type="component" value="Unassembled WGS sequence"/>
</dbReference>
<sequence>MIKILIVDDSISVRQFFTEFFSREPDFEVVGCAEDGESALRMVRKLKPDVVTMDVNLPDYDGFVVTRLIMEQNPVPIVIISAVYSASDAELGFKMLDTGALAFHNKPAINDTFFNEKMAEIIMSVRLMSEVKVVRRRIKLKKKDALSLPEVPDVVEYKGKNTAAKIVCIGASTGGPQAVKQVLLSLPNNFNVPVLIVQHISTGFLEGMVNWLRENTGHNVKVVAQNEILQAGVIYFAPEDHHIQISSKRRVSLSEGPAVNGICPTIAELFSSAAENLGDRVVGVLLTGMGRDGADGLLDIRRKGGYTIAQDKETSIIFGMPGEAVKLGAAVSVLPLEKIGEDISRYVLESYGEER</sequence>
<dbReference type="CDD" id="cd16432">
    <property type="entry name" value="CheB_Rec"/>
    <property type="match status" value="1"/>
</dbReference>
<dbReference type="Pfam" id="PF00072">
    <property type="entry name" value="Response_reg"/>
    <property type="match status" value="1"/>
</dbReference>
<dbReference type="PANTHER" id="PTHR42872">
    <property type="entry name" value="PROTEIN-GLUTAMATE METHYLESTERASE/PROTEIN-GLUTAMINE GLUTAMINASE"/>
    <property type="match status" value="1"/>
</dbReference>
<dbReference type="InterPro" id="IPR008248">
    <property type="entry name" value="CheB-like"/>
</dbReference>
<dbReference type="GO" id="GO:0000156">
    <property type="term" value="F:phosphorelay response regulator activity"/>
    <property type="evidence" value="ECO:0007669"/>
    <property type="project" value="InterPro"/>
</dbReference>
<keyword evidence="3 5" id="KW-0378">Hydrolase</keyword>
<dbReference type="Gene3D" id="3.40.50.180">
    <property type="entry name" value="Methylesterase CheB, C-terminal domain"/>
    <property type="match status" value="1"/>
</dbReference>